<dbReference type="SUPFAM" id="SSF81301">
    <property type="entry name" value="Nucleotidyltransferase"/>
    <property type="match status" value="1"/>
</dbReference>
<gene>
    <name evidence="2" type="ORF">EHQ95_07040</name>
</gene>
<keyword evidence="3" id="KW-1185">Reference proteome</keyword>
<dbReference type="EMBL" id="RQHF01000014">
    <property type="protein sequence ID" value="TGM58480.1"/>
    <property type="molecule type" value="Genomic_DNA"/>
</dbReference>
<evidence type="ECO:0000259" key="1">
    <source>
        <dbReference type="Pfam" id="PF18765"/>
    </source>
</evidence>
<feature type="domain" description="Polymerase beta nucleotidyltransferase" evidence="1">
    <location>
        <begin position="27"/>
        <end position="102"/>
    </location>
</feature>
<reference evidence="3" key="1">
    <citation type="journal article" date="2019" name="PLoS Negl. Trop. Dis.">
        <title>Revisiting the worldwide diversity of Leptospira species in the environment.</title>
        <authorList>
            <person name="Vincent A.T."/>
            <person name="Schiettekatte O."/>
            <person name="Bourhy P."/>
            <person name="Veyrier F.J."/>
            <person name="Picardeau M."/>
        </authorList>
    </citation>
    <scope>NUCLEOTIDE SEQUENCE [LARGE SCALE GENOMIC DNA]</scope>
    <source>
        <strain evidence="3">201601955</strain>
    </source>
</reference>
<dbReference type="InterPro" id="IPR043519">
    <property type="entry name" value="NT_sf"/>
</dbReference>
<dbReference type="RefSeq" id="WP_135658010.1">
    <property type="nucleotide sequence ID" value="NZ_RQHF01000014.1"/>
</dbReference>
<dbReference type="InterPro" id="IPR041633">
    <property type="entry name" value="Polbeta"/>
</dbReference>
<name>A0ABY2NQ96_9LEPT</name>
<organism evidence="2 3">
    <name type="scientific">Leptospira vanthielii</name>
    <dbReference type="NCBI Taxonomy" id="293085"/>
    <lineage>
        <taxon>Bacteria</taxon>
        <taxon>Pseudomonadati</taxon>
        <taxon>Spirochaetota</taxon>
        <taxon>Spirochaetia</taxon>
        <taxon>Leptospirales</taxon>
        <taxon>Leptospiraceae</taxon>
        <taxon>Leptospira</taxon>
    </lineage>
</organism>
<comment type="caution">
    <text evidence="2">The sequence shown here is derived from an EMBL/GenBank/DDBJ whole genome shotgun (WGS) entry which is preliminary data.</text>
</comment>
<evidence type="ECO:0000313" key="2">
    <source>
        <dbReference type="EMBL" id="TGM58480.1"/>
    </source>
</evidence>
<dbReference type="Proteomes" id="UP000298112">
    <property type="component" value="Unassembled WGS sequence"/>
</dbReference>
<dbReference type="Gene3D" id="3.30.460.10">
    <property type="entry name" value="Beta Polymerase, domain 2"/>
    <property type="match status" value="1"/>
</dbReference>
<dbReference type="Pfam" id="PF18765">
    <property type="entry name" value="Polbeta"/>
    <property type="match status" value="1"/>
</dbReference>
<sequence length="106" mass="12349">MIEIILDIMPAAVQNISDFQIFLSKSKLLSKYNLERLGVFGSFVRKDSNFHDIDILVEKDFDFREALSFKEELEKGLNLKVALVLKKYANPIILHRANKEMIYVKE</sequence>
<protein>
    <submittedName>
        <fullName evidence="2">Nucleotidyltransferase domain-containing protein</fullName>
    </submittedName>
</protein>
<dbReference type="CDD" id="cd05403">
    <property type="entry name" value="NT_KNTase_like"/>
    <property type="match status" value="1"/>
</dbReference>
<accession>A0ABY2NQ96</accession>
<proteinExistence type="predicted"/>
<evidence type="ECO:0000313" key="3">
    <source>
        <dbReference type="Proteomes" id="UP000298112"/>
    </source>
</evidence>